<evidence type="ECO:0000313" key="1">
    <source>
        <dbReference type="EMBL" id="MCF1716153.1"/>
    </source>
</evidence>
<dbReference type="EMBL" id="JAKEVY010000004">
    <property type="protein sequence ID" value="MCF1716153.1"/>
    <property type="molecule type" value="Genomic_DNA"/>
</dbReference>
<dbReference type="Proteomes" id="UP001200145">
    <property type="component" value="Unassembled WGS sequence"/>
</dbReference>
<comment type="caution">
    <text evidence="1">The sequence shown here is derived from an EMBL/GenBank/DDBJ whole genome shotgun (WGS) entry which is preliminary data.</text>
</comment>
<evidence type="ECO:0000313" key="2">
    <source>
        <dbReference type="Proteomes" id="UP001200145"/>
    </source>
</evidence>
<protein>
    <submittedName>
        <fullName evidence="1">Uncharacterized protein</fullName>
    </submittedName>
</protein>
<name>A0ABS9BMF0_9BACT</name>
<organism evidence="1 2">
    <name type="scientific">Flavihumibacter fluminis</name>
    <dbReference type="NCBI Taxonomy" id="2909236"/>
    <lineage>
        <taxon>Bacteria</taxon>
        <taxon>Pseudomonadati</taxon>
        <taxon>Bacteroidota</taxon>
        <taxon>Chitinophagia</taxon>
        <taxon>Chitinophagales</taxon>
        <taxon>Chitinophagaceae</taxon>
        <taxon>Flavihumibacter</taxon>
    </lineage>
</organism>
<accession>A0ABS9BMF0</accession>
<proteinExistence type="predicted"/>
<keyword evidence="2" id="KW-1185">Reference proteome</keyword>
<sequence length="105" mass="12265">MIALALFFIFLIGLLLLCIPLFMMYCKAFLALSASKEGRQQLMKSRQHEIDVLKSRMYDRISANWDKISLEWAGDEMDKAITESRHLNLVNELRLYVQSILQLLK</sequence>
<reference evidence="1 2" key="1">
    <citation type="submission" date="2022-01" db="EMBL/GenBank/DDBJ databases">
        <title>Flavihumibacter sp. nov., isolated from sediment of a river.</title>
        <authorList>
            <person name="Liu H."/>
        </authorList>
    </citation>
    <scope>NUCLEOTIDE SEQUENCE [LARGE SCALE GENOMIC DNA]</scope>
    <source>
        <strain evidence="1 2">RY-1</strain>
    </source>
</reference>
<dbReference type="RefSeq" id="WP_234867103.1">
    <property type="nucleotide sequence ID" value="NZ_JAKEVY010000004.1"/>
</dbReference>
<gene>
    <name evidence="1" type="ORF">L0U88_16045</name>
</gene>